<feature type="chain" id="PRO_5024301787" evidence="1">
    <location>
        <begin position="17"/>
        <end position="206"/>
    </location>
</feature>
<dbReference type="CDD" id="cd05380">
    <property type="entry name" value="CAP_euk"/>
    <property type="match status" value="1"/>
</dbReference>
<feature type="signal peptide" evidence="1">
    <location>
        <begin position="1"/>
        <end position="16"/>
    </location>
</feature>
<keyword evidence="1" id="KW-0732">Signal</keyword>
<name>A0A5K3FDJ9_MESCO</name>
<dbReference type="SUPFAM" id="SSF55797">
    <property type="entry name" value="PR-1-like"/>
    <property type="match status" value="1"/>
</dbReference>
<organism evidence="3">
    <name type="scientific">Mesocestoides corti</name>
    <name type="common">Flatworm</name>
    <dbReference type="NCBI Taxonomy" id="53468"/>
    <lineage>
        <taxon>Eukaryota</taxon>
        <taxon>Metazoa</taxon>
        <taxon>Spiralia</taxon>
        <taxon>Lophotrochozoa</taxon>
        <taxon>Platyhelminthes</taxon>
        <taxon>Cestoda</taxon>
        <taxon>Eucestoda</taxon>
        <taxon>Cyclophyllidea</taxon>
        <taxon>Mesocestoididae</taxon>
        <taxon>Mesocestoides</taxon>
    </lineage>
</organism>
<dbReference type="InterPro" id="IPR014044">
    <property type="entry name" value="CAP_dom"/>
</dbReference>
<proteinExistence type="predicted"/>
<dbReference type="AlphaFoldDB" id="A0A5K3FDJ9"/>
<dbReference type="WBParaSite" id="MCU_007291-RA">
    <property type="protein sequence ID" value="MCU_007291-RA"/>
    <property type="gene ID" value="MCU_007291"/>
</dbReference>
<dbReference type="Gene3D" id="3.40.33.10">
    <property type="entry name" value="CAP"/>
    <property type="match status" value="1"/>
</dbReference>
<sequence>MRKLLYLLMLPWNVLAETPSKEERKTIVECHTKLREEVKPPASNMQLIRYSDEMEKLAQVIFAQCDDGDPEFEQKFPNVGVLELNLRSTKPKYEDLCLVDSGTYFYKNDTCKGSCQNYLRMIWASTTEVGCFLGVCIKRGYYNRRDNLLLCAYRPTVRSLRSLPYEKGRSCSKCPQGYKCHRKQCSKESFVVKQLDSPQCIQHLTA</sequence>
<reference evidence="3" key="1">
    <citation type="submission" date="2019-11" db="UniProtKB">
        <authorList>
            <consortium name="WormBaseParasite"/>
        </authorList>
    </citation>
    <scope>IDENTIFICATION</scope>
</reference>
<dbReference type="SMART" id="SM00198">
    <property type="entry name" value="SCP"/>
    <property type="match status" value="1"/>
</dbReference>
<dbReference type="Pfam" id="PF00188">
    <property type="entry name" value="CAP"/>
    <property type="match status" value="1"/>
</dbReference>
<evidence type="ECO:0000313" key="3">
    <source>
        <dbReference type="WBParaSite" id="MCU_007291-RA"/>
    </source>
</evidence>
<feature type="domain" description="SCP" evidence="2">
    <location>
        <begin position="22"/>
        <end position="161"/>
    </location>
</feature>
<protein>
    <submittedName>
        <fullName evidence="3">SCP domain-containing protein</fullName>
    </submittedName>
</protein>
<evidence type="ECO:0000256" key="1">
    <source>
        <dbReference type="SAM" id="SignalP"/>
    </source>
</evidence>
<evidence type="ECO:0000259" key="2">
    <source>
        <dbReference type="SMART" id="SM00198"/>
    </source>
</evidence>
<dbReference type="InterPro" id="IPR035940">
    <property type="entry name" value="CAP_sf"/>
</dbReference>
<accession>A0A5K3FDJ9</accession>